<dbReference type="AlphaFoldDB" id="A0A8C0YBS2"/>
<proteinExistence type="inferred from homology"/>
<evidence type="ECO:0000256" key="3">
    <source>
        <dbReference type="ARBA" id="ARBA00022525"/>
    </source>
</evidence>
<keyword evidence="5" id="KW-0812">Transmembrane</keyword>
<feature type="transmembrane region" description="Helical" evidence="5">
    <location>
        <begin position="62"/>
        <end position="81"/>
    </location>
</feature>
<dbReference type="GeneTree" id="ENSGT00940000160601"/>
<keyword evidence="3" id="KW-0964">Secreted</keyword>
<dbReference type="InterPro" id="IPR002209">
    <property type="entry name" value="Fibroblast_GF_fam"/>
</dbReference>
<name>A0A8C0YBS2_CYPCA</name>
<evidence type="ECO:0000256" key="5">
    <source>
        <dbReference type="SAM" id="Phobius"/>
    </source>
</evidence>
<dbReference type="SMART" id="SM00442">
    <property type="entry name" value="FGF"/>
    <property type="match status" value="1"/>
</dbReference>
<comment type="subcellular location">
    <subcellularLocation>
        <location evidence="1">Secreted</location>
    </subcellularLocation>
</comment>
<dbReference type="PANTHER" id="PTHR11486">
    <property type="entry name" value="FIBROBLAST GROWTH FACTOR"/>
    <property type="match status" value="1"/>
</dbReference>
<dbReference type="PRINTS" id="PR00262">
    <property type="entry name" value="IL1HBGF"/>
</dbReference>
<organism evidence="6 7">
    <name type="scientific">Cyprinus carpio carpio</name>
    <dbReference type="NCBI Taxonomy" id="630221"/>
    <lineage>
        <taxon>Eukaryota</taxon>
        <taxon>Metazoa</taxon>
        <taxon>Chordata</taxon>
        <taxon>Craniata</taxon>
        <taxon>Vertebrata</taxon>
        <taxon>Euteleostomi</taxon>
        <taxon>Actinopterygii</taxon>
        <taxon>Neopterygii</taxon>
        <taxon>Teleostei</taxon>
        <taxon>Ostariophysi</taxon>
        <taxon>Cypriniformes</taxon>
        <taxon>Cyprinidae</taxon>
        <taxon>Cyprininae</taxon>
        <taxon>Cyprinus</taxon>
    </lineage>
</organism>
<evidence type="ECO:0000256" key="4">
    <source>
        <dbReference type="RuleBase" id="RU049442"/>
    </source>
</evidence>
<comment type="similarity">
    <text evidence="2 4">Belongs to the heparin-binding growth factors family.</text>
</comment>
<dbReference type="GO" id="GO:0005576">
    <property type="term" value="C:extracellular region"/>
    <property type="evidence" value="ECO:0007669"/>
    <property type="project" value="UniProtKB-SubCell"/>
</dbReference>
<evidence type="ECO:0000256" key="1">
    <source>
        <dbReference type="ARBA" id="ARBA00004613"/>
    </source>
</evidence>
<dbReference type="PROSITE" id="PS00247">
    <property type="entry name" value="HBGF_FGF"/>
    <property type="match status" value="1"/>
</dbReference>
<dbReference type="PRINTS" id="PR00263">
    <property type="entry name" value="HBGFFGF"/>
</dbReference>
<keyword evidence="7" id="KW-1185">Reference proteome</keyword>
<dbReference type="GO" id="GO:0008083">
    <property type="term" value="F:growth factor activity"/>
    <property type="evidence" value="ECO:0007669"/>
    <property type="project" value="InterPro"/>
</dbReference>
<dbReference type="Pfam" id="PF00167">
    <property type="entry name" value="FGF"/>
    <property type="match status" value="1"/>
</dbReference>
<dbReference type="Ensembl" id="ENSCCRT00000008429.2">
    <property type="protein sequence ID" value="ENSCCRP00000007675.1"/>
    <property type="gene ID" value="ENSCCRG00000004531.2"/>
</dbReference>
<sequence length="275" mass="30618">MSSGVCYPVLRTAKEGKCLSIDLTRGQFKGQLQSLRQNRAIHRRQSVQASYQNTASYNYYRYNLIMLLLLFVTVCGSSIGVESLPLPDSGPHLANDWGEAVRLRHLYAARHGLHLQINTDGEISGSYTQSSDSLVEIRTVDTGCVAIKGVASSRFLCMDRMGNLYGSHTYTKEDCSFVERIMPDGYNIYISSKHGALVNLGGAKSKLHSKDRTAASRFLPMVNTLSQEPTNHRSGEQRFPVDLEQDHQLGLEIDSLDPFGKISQIVIQSPSFNKR</sequence>
<evidence type="ECO:0000256" key="2">
    <source>
        <dbReference type="ARBA" id="ARBA00007936"/>
    </source>
</evidence>
<evidence type="ECO:0000313" key="7">
    <source>
        <dbReference type="Proteomes" id="UP001108240"/>
    </source>
</evidence>
<dbReference type="SUPFAM" id="SSF50353">
    <property type="entry name" value="Cytokine"/>
    <property type="match status" value="1"/>
</dbReference>
<dbReference type="OMA" id="HVTHGWG"/>
<reference evidence="6" key="1">
    <citation type="submission" date="2025-08" db="UniProtKB">
        <authorList>
            <consortium name="Ensembl"/>
        </authorList>
    </citation>
    <scope>IDENTIFICATION</scope>
</reference>
<accession>A0A8C0YBS2</accession>
<evidence type="ECO:0000313" key="6">
    <source>
        <dbReference type="Ensembl" id="ENSCCRP00000007675.1"/>
    </source>
</evidence>
<protein>
    <recommendedName>
        <fullName evidence="4">Fibroblast growth factor</fullName>
        <shortName evidence="4">FGF</shortName>
    </recommendedName>
</protein>
<reference evidence="6" key="2">
    <citation type="submission" date="2025-09" db="UniProtKB">
        <authorList>
            <consortium name="Ensembl"/>
        </authorList>
    </citation>
    <scope>IDENTIFICATION</scope>
</reference>
<dbReference type="InterPro" id="IPR008996">
    <property type="entry name" value="IL1/FGF"/>
</dbReference>
<dbReference type="Proteomes" id="UP001108240">
    <property type="component" value="Unplaced"/>
</dbReference>
<keyword evidence="5" id="KW-0472">Membrane</keyword>
<dbReference type="Gene3D" id="2.80.10.50">
    <property type="match status" value="1"/>
</dbReference>
<keyword evidence="5" id="KW-1133">Transmembrane helix</keyword>